<dbReference type="GO" id="GO:0022857">
    <property type="term" value="F:transmembrane transporter activity"/>
    <property type="evidence" value="ECO:0007669"/>
    <property type="project" value="InterPro"/>
</dbReference>
<protein>
    <submittedName>
        <fullName evidence="9">Putative MFS family arabinose efflux permease</fullName>
    </submittedName>
</protein>
<gene>
    <name evidence="9" type="ORF">C8N26_1042</name>
</gene>
<dbReference type="InterPro" id="IPR036259">
    <property type="entry name" value="MFS_trans_sf"/>
</dbReference>
<dbReference type="Pfam" id="PF07690">
    <property type="entry name" value="MFS_1"/>
    <property type="match status" value="1"/>
</dbReference>
<keyword evidence="2" id="KW-0813">Transport</keyword>
<feature type="transmembrane region" description="Helical" evidence="7">
    <location>
        <begin position="20"/>
        <end position="42"/>
    </location>
</feature>
<proteinExistence type="predicted"/>
<evidence type="ECO:0000256" key="4">
    <source>
        <dbReference type="ARBA" id="ARBA00022692"/>
    </source>
</evidence>
<dbReference type="EMBL" id="RAQM01000007">
    <property type="protein sequence ID" value="RKF04375.1"/>
    <property type="molecule type" value="Genomic_DNA"/>
</dbReference>
<feature type="transmembrane region" description="Helical" evidence="7">
    <location>
        <begin position="145"/>
        <end position="166"/>
    </location>
</feature>
<evidence type="ECO:0000256" key="2">
    <source>
        <dbReference type="ARBA" id="ARBA00022448"/>
    </source>
</evidence>
<organism evidence="9 10">
    <name type="scientific">Tenacibaculum lutimaris</name>
    <dbReference type="NCBI Taxonomy" id="285258"/>
    <lineage>
        <taxon>Bacteria</taxon>
        <taxon>Pseudomonadati</taxon>
        <taxon>Bacteroidota</taxon>
        <taxon>Flavobacteriia</taxon>
        <taxon>Flavobacteriales</taxon>
        <taxon>Flavobacteriaceae</taxon>
        <taxon>Tenacibaculum</taxon>
    </lineage>
</organism>
<feature type="transmembrane region" description="Helical" evidence="7">
    <location>
        <begin position="105"/>
        <end position="133"/>
    </location>
</feature>
<dbReference type="PROSITE" id="PS50850">
    <property type="entry name" value="MFS"/>
    <property type="match status" value="1"/>
</dbReference>
<name>A0A420E2N6_9FLAO</name>
<feature type="transmembrane region" description="Helical" evidence="7">
    <location>
        <begin position="374"/>
        <end position="393"/>
    </location>
</feature>
<feature type="transmembrane region" description="Helical" evidence="7">
    <location>
        <begin position="308"/>
        <end position="331"/>
    </location>
</feature>
<evidence type="ECO:0000256" key="6">
    <source>
        <dbReference type="ARBA" id="ARBA00023136"/>
    </source>
</evidence>
<dbReference type="PANTHER" id="PTHR23517:SF2">
    <property type="entry name" value="MULTIDRUG RESISTANCE PROTEIN MDTH"/>
    <property type="match status" value="1"/>
</dbReference>
<evidence type="ECO:0000256" key="3">
    <source>
        <dbReference type="ARBA" id="ARBA00022475"/>
    </source>
</evidence>
<evidence type="ECO:0000256" key="7">
    <source>
        <dbReference type="SAM" id="Phobius"/>
    </source>
</evidence>
<feature type="transmembrane region" description="Helical" evidence="7">
    <location>
        <begin position="284"/>
        <end position="302"/>
    </location>
</feature>
<feature type="transmembrane region" description="Helical" evidence="7">
    <location>
        <begin position="216"/>
        <end position="235"/>
    </location>
</feature>
<dbReference type="InterPro" id="IPR011701">
    <property type="entry name" value="MFS"/>
</dbReference>
<evidence type="ECO:0000313" key="9">
    <source>
        <dbReference type="EMBL" id="RKF04375.1"/>
    </source>
</evidence>
<accession>A0A420E2N6</accession>
<dbReference type="AlphaFoldDB" id="A0A420E2N6"/>
<sequence length="418" mass="47194">MKKLYFNYLDTFKGLSSEVWWLALITLINRAGTMVIPFMSLYLRESLHFSLNDVGWIMTCFGLGSVGGSWLGGKLTDKIGFYKVMKTSLFLTGVLFIALQFVNTFWGFCIGIFLVMLVADTFRPAMFVALNTYSKPENKTRSVTLIRLAINLGFSAGPAVGGLIITSMGYSGLFWVDGVTCVLATILLVNVLHPKKARVLDEIKVENPESVFSDKAFWVFFVGMFVFGFIFLQYFSTMPLYYKDVHHLTELEIGLLMGMNGFFIFLLEMPLITWLEKSKYTKEFLMFFGLLLTGLSFVVINLTGWGGILIVGMLLMTIGEMIAFPFSNAFVMERAKKGNQGEYMAYYSIAFSMSHIFGHNSGMQLIDNIGFDNTWNFMIVLSGIGVLFLFMLMRIAKKEKNNSLEVEINPSINLEKTV</sequence>
<dbReference type="GO" id="GO:0005886">
    <property type="term" value="C:plasma membrane"/>
    <property type="evidence" value="ECO:0007669"/>
    <property type="project" value="UniProtKB-SubCell"/>
</dbReference>
<dbReference type="PANTHER" id="PTHR23517">
    <property type="entry name" value="RESISTANCE PROTEIN MDTM, PUTATIVE-RELATED-RELATED"/>
    <property type="match status" value="1"/>
</dbReference>
<keyword evidence="3" id="KW-1003">Cell membrane</keyword>
<comment type="subcellular location">
    <subcellularLocation>
        <location evidence="1">Cell membrane</location>
        <topology evidence="1">Multi-pass membrane protein</topology>
    </subcellularLocation>
</comment>
<feature type="transmembrane region" description="Helical" evidence="7">
    <location>
        <begin position="255"/>
        <end position="275"/>
    </location>
</feature>
<dbReference type="InterPro" id="IPR020846">
    <property type="entry name" value="MFS_dom"/>
</dbReference>
<keyword evidence="5 7" id="KW-1133">Transmembrane helix</keyword>
<dbReference type="Gene3D" id="1.20.1250.20">
    <property type="entry name" value="MFS general substrate transporter like domains"/>
    <property type="match status" value="1"/>
</dbReference>
<dbReference type="SUPFAM" id="SSF103473">
    <property type="entry name" value="MFS general substrate transporter"/>
    <property type="match status" value="1"/>
</dbReference>
<evidence type="ECO:0000313" key="10">
    <source>
        <dbReference type="Proteomes" id="UP000285780"/>
    </source>
</evidence>
<keyword evidence="10" id="KW-1185">Reference proteome</keyword>
<feature type="transmembrane region" description="Helical" evidence="7">
    <location>
        <begin position="343"/>
        <end position="362"/>
    </location>
</feature>
<keyword evidence="4 7" id="KW-0812">Transmembrane</keyword>
<reference evidence="9 10" key="1">
    <citation type="submission" date="2018-09" db="EMBL/GenBank/DDBJ databases">
        <title>Genomic Encyclopedia of Archaeal and Bacterial Type Strains, Phase II (KMG-II): from individual species to whole genera.</title>
        <authorList>
            <person name="Goeker M."/>
        </authorList>
    </citation>
    <scope>NUCLEOTIDE SEQUENCE [LARGE SCALE GENOMIC DNA]</scope>
    <source>
        <strain evidence="9 10">DSM 16505</strain>
    </source>
</reference>
<feature type="transmembrane region" description="Helical" evidence="7">
    <location>
        <begin position="54"/>
        <end position="73"/>
    </location>
</feature>
<dbReference type="RefSeq" id="WP_120186336.1">
    <property type="nucleotide sequence ID" value="NZ_RAQM01000007.1"/>
</dbReference>
<comment type="caution">
    <text evidence="9">The sequence shown here is derived from an EMBL/GenBank/DDBJ whole genome shotgun (WGS) entry which is preliminary data.</text>
</comment>
<evidence type="ECO:0000256" key="5">
    <source>
        <dbReference type="ARBA" id="ARBA00022989"/>
    </source>
</evidence>
<evidence type="ECO:0000259" key="8">
    <source>
        <dbReference type="PROSITE" id="PS50850"/>
    </source>
</evidence>
<dbReference type="CDD" id="cd17329">
    <property type="entry name" value="MFS_MdtH_MDR_like"/>
    <property type="match status" value="1"/>
</dbReference>
<evidence type="ECO:0000256" key="1">
    <source>
        <dbReference type="ARBA" id="ARBA00004651"/>
    </source>
</evidence>
<keyword evidence="6 7" id="KW-0472">Membrane</keyword>
<dbReference type="Proteomes" id="UP000285780">
    <property type="component" value="Unassembled WGS sequence"/>
</dbReference>
<feature type="transmembrane region" description="Helical" evidence="7">
    <location>
        <begin position="172"/>
        <end position="192"/>
    </location>
</feature>
<feature type="domain" description="Major facilitator superfamily (MFS) profile" evidence="8">
    <location>
        <begin position="18"/>
        <end position="400"/>
    </location>
</feature>
<dbReference type="InterPro" id="IPR050171">
    <property type="entry name" value="MFS_Transporters"/>
</dbReference>